<name>A0A5A7MHV2_COMTE</name>
<dbReference type="Proteomes" id="UP000323105">
    <property type="component" value="Unassembled WGS sequence"/>
</dbReference>
<reference evidence="1 2" key="1">
    <citation type="journal article" date="2019" name="Microbiol. Resour. Announc.">
        <title>Draft Genome Sequence of Comamonas testosteroni TA441, a Bacterium That Has a Cryptic Phenol Degradation Gene Cluster.</title>
        <authorList>
            <person name="Arai H."/>
            <person name="Ishii M."/>
        </authorList>
    </citation>
    <scope>NUCLEOTIDE SEQUENCE [LARGE SCALE GENOMIC DNA]</scope>
    <source>
        <strain evidence="1 2">TA441</strain>
    </source>
</reference>
<dbReference type="AlphaFoldDB" id="A0A5A7MHV2"/>
<proteinExistence type="predicted"/>
<evidence type="ECO:0000313" key="1">
    <source>
        <dbReference type="EMBL" id="GEQ77417.1"/>
    </source>
</evidence>
<evidence type="ECO:0000313" key="2">
    <source>
        <dbReference type="Proteomes" id="UP000323105"/>
    </source>
</evidence>
<organism evidence="1 2">
    <name type="scientific">Comamonas testosteroni</name>
    <name type="common">Pseudomonas testosteroni</name>
    <dbReference type="NCBI Taxonomy" id="285"/>
    <lineage>
        <taxon>Bacteria</taxon>
        <taxon>Pseudomonadati</taxon>
        <taxon>Pseudomonadota</taxon>
        <taxon>Betaproteobacteria</taxon>
        <taxon>Burkholderiales</taxon>
        <taxon>Comamonadaceae</taxon>
        <taxon>Comamonas</taxon>
    </lineage>
</organism>
<gene>
    <name evidence="1" type="ORF">CTTA_4422</name>
</gene>
<accession>A0A5A7MHV2</accession>
<dbReference type="RefSeq" id="WP_149356825.1">
    <property type="nucleotide sequence ID" value="NZ_BKBW01000012.1"/>
</dbReference>
<comment type="caution">
    <text evidence="1">The sequence shown here is derived from an EMBL/GenBank/DDBJ whole genome shotgun (WGS) entry which is preliminary data.</text>
</comment>
<sequence length="265" mass="28136">MAALPRVKKEYQIPRGRLVFYPFDAAGRLLGGRQFGNCPAFSLSVEGDKAPHYSSQGGLREKDEEVLIEITRKAAITTDNITGSNLRMFLSGTAETHTQATATVTDEAHTVEPGGIYRLGVTAAAPTGARKLSALTVKSKDGTTTFAAGTDYTVDADLGLLQIAEGGEIDAATEVLVGYTAAETSWERIKSGNGADLKGALQLIADNAHGTNRDWWFPSVALSPTGELPLIQDGTDYSQFGFDVEVLKPDNGEAVYVDGRAALIP</sequence>
<dbReference type="EMBL" id="BKBW01000012">
    <property type="protein sequence ID" value="GEQ77417.1"/>
    <property type="molecule type" value="Genomic_DNA"/>
</dbReference>
<protein>
    <submittedName>
        <fullName evidence="1">Uncharacterized protein</fullName>
    </submittedName>
</protein>